<evidence type="ECO:0008006" key="4">
    <source>
        <dbReference type="Google" id="ProtNLM"/>
    </source>
</evidence>
<feature type="region of interest" description="Disordered" evidence="1">
    <location>
        <begin position="31"/>
        <end position="59"/>
    </location>
</feature>
<name>A0ABP5GVY6_9ACTN</name>
<keyword evidence="3" id="KW-1185">Reference proteome</keyword>
<feature type="compositionally biased region" description="Low complexity" evidence="1">
    <location>
        <begin position="230"/>
        <end position="275"/>
    </location>
</feature>
<gene>
    <name evidence="2" type="ORF">GCM10009839_75470</name>
</gene>
<accession>A0ABP5GVY6</accession>
<comment type="caution">
    <text evidence="2">The sequence shown here is derived from an EMBL/GenBank/DDBJ whole genome shotgun (WGS) entry which is preliminary data.</text>
</comment>
<dbReference type="PROSITE" id="PS51257">
    <property type="entry name" value="PROKAR_LIPOPROTEIN"/>
    <property type="match status" value="1"/>
</dbReference>
<dbReference type="EMBL" id="BAAAQN010000062">
    <property type="protein sequence ID" value="GAA2055644.1"/>
    <property type="molecule type" value="Genomic_DNA"/>
</dbReference>
<evidence type="ECO:0000313" key="2">
    <source>
        <dbReference type="EMBL" id="GAA2055644.1"/>
    </source>
</evidence>
<feature type="compositionally biased region" description="Polar residues" evidence="1">
    <location>
        <begin position="164"/>
        <end position="178"/>
    </location>
</feature>
<sequence>MGTTARTSRGLTGATLTLGLSLSLALTGCSGDATKHPPPTHSQASDLTTDPPGLRPDTESVAVPLKHYASCDEALATLRLAQAAVNAARRTSNGADPSQGRERYGSLAPGNTAAPGNAPAAAAPAPGANPGADSAPGSAPGSAPNVAPNAAPNAGANPEAKPGSSQSASPDHSTTNTAEPGVDEPDTVKTDGKAIVSVSRGTVYIVSTSDKRILGSVPLPSTIAIGPDGGSTDSSGNTSSSGNTGSSGKTGSSGSSGSTGSPGNTGTGSSTTTSSRPYYPGVDGTDQLLMAGDRVLAISRTPAGPAYPAADGDVIVPGARPVTAAQTRFTLIDTSDPTRPKVVSTLRLTGDFVDARMMGTTVRAITRTNPVVPETGSGTGWLPGYELQSHIGGAGGAQSITDGTVDCAAISHPDVYSGTSLLSLTTFDLGAAANRYSLGTGSPVSVVADGDTVYATGSSLYIANDLHAWQAVPLIRPGLQLEGSTAVAPADPYLPPTSRTEVYKFDVSGSGAPRPVASGSVPGWLLNQYSLSEYQGNLRIATTSGSYQDHADLSSSSAVYVLAPRGDALARIGAVTGLGQGEKIYSVRFAGPIGYVVTFRQMDPLYVVDLRDPAHPKTAGQLELTGYSSYLHPVDDKTLIGLGQAATTAGRRLGTQVSLFDVSDPSAPRLTARYELPAAYSGAEGDPHAFLYWKPTGMLVVPVSQSSDGLDGSASGALVLRVADGRIAEEGVVKHAGRTGDATFGSIPSVEQITRSLVANDTLWTVSGAGLLASNGLTLEDMGWIPYP</sequence>
<feature type="region of interest" description="Disordered" evidence="1">
    <location>
        <begin position="89"/>
        <end position="193"/>
    </location>
</feature>
<dbReference type="InterPro" id="IPR019198">
    <property type="entry name" value="Beta_propeller_containing"/>
</dbReference>
<proteinExistence type="predicted"/>
<dbReference type="Proteomes" id="UP001500751">
    <property type="component" value="Unassembled WGS sequence"/>
</dbReference>
<organism evidence="2 3">
    <name type="scientific">Catenulispora yoronensis</name>
    <dbReference type="NCBI Taxonomy" id="450799"/>
    <lineage>
        <taxon>Bacteria</taxon>
        <taxon>Bacillati</taxon>
        <taxon>Actinomycetota</taxon>
        <taxon>Actinomycetes</taxon>
        <taxon>Catenulisporales</taxon>
        <taxon>Catenulisporaceae</taxon>
        <taxon>Catenulispora</taxon>
    </lineage>
</organism>
<feature type="region of interest" description="Disordered" evidence="1">
    <location>
        <begin position="224"/>
        <end position="285"/>
    </location>
</feature>
<reference evidence="3" key="1">
    <citation type="journal article" date="2019" name="Int. J. Syst. Evol. Microbiol.">
        <title>The Global Catalogue of Microorganisms (GCM) 10K type strain sequencing project: providing services to taxonomists for standard genome sequencing and annotation.</title>
        <authorList>
            <consortium name="The Broad Institute Genomics Platform"/>
            <consortium name="The Broad Institute Genome Sequencing Center for Infectious Disease"/>
            <person name="Wu L."/>
            <person name="Ma J."/>
        </authorList>
    </citation>
    <scope>NUCLEOTIDE SEQUENCE [LARGE SCALE GENOMIC DNA]</scope>
    <source>
        <strain evidence="3">JCM 16014</strain>
    </source>
</reference>
<evidence type="ECO:0000313" key="3">
    <source>
        <dbReference type="Proteomes" id="UP001500751"/>
    </source>
</evidence>
<protein>
    <recommendedName>
        <fullName evidence="4">Beta propeller domain-containing protein</fullName>
    </recommendedName>
</protein>
<dbReference type="Pfam" id="PF09826">
    <property type="entry name" value="Beta_propel"/>
    <property type="match status" value="2"/>
</dbReference>
<dbReference type="RefSeq" id="WP_344670509.1">
    <property type="nucleotide sequence ID" value="NZ_BAAAQN010000062.1"/>
</dbReference>
<evidence type="ECO:0000256" key="1">
    <source>
        <dbReference type="SAM" id="MobiDB-lite"/>
    </source>
</evidence>
<feature type="compositionally biased region" description="Low complexity" evidence="1">
    <location>
        <begin position="108"/>
        <end position="163"/>
    </location>
</feature>